<name>E1R829_SEDSS</name>
<dbReference type="OrthoDB" id="9806704at2"/>
<proteinExistence type="predicted"/>
<protein>
    <submittedName>
        <fullName evidence="3">Adenylate/guanylate cyclase with Chase sensor</fullName>
    </submittedName>
</protein>
<dbReference type="RefSeq" id="WP_013256343.1">
    <property type="nucleotide sequence ID" value="NC_014364.1"/>
</dbReference>
<evidence type="ECO:0000259" key="2">
    <source>
        <dbReference type="PROSITE" id="PS50125"/>
    </source>
</evidence>
<dbReference type="EMBL" id="CP002116">
    <property type="protein sequence ID" value="ADK82884.1"/>
    <property type="molecule type" value="Genomic_DNA"/>
</dbReference>
<organism evidence="3 4">
    <name type="scientific">Sediminispirochaeta smaragdinae (strain DSM 11293 / JCM 15392 / SEBR 4228)</name>
    <name type="common">Spirochaeta smaragdinae</name>
    <dbReference type="NCBI Taxonomy" id="573413"/>
    <lineage>
        <taxon>Bacteria</taxon>
        <taxon>Pseudomonadati</taxon>
        <taxon>Spirochaetota</taxon>
        <taxon>Spirochaetia</taxon>
        <taxon>Spirochaetales</taxon>
        <taxon>Spirochaetaceae</taxon>
        <taxon>Sediminispirochaeta</taxon>
    </lineage>
</organism>
<keyword evidence="4" id="KW-1185">Reference proteome</keyword>
<reference evidence="3 4" key="1">
    <citation type="journal article" date="2010" name="Stand. Genomic Sci.">
        <title>Complete genome sequence of Spirochaeta smaragdinae type strain (SEBR 4228).</title>
        <authorList>
            <person name="Mavromatis K."/>
            <person name="Yasawong M."/>
            <person name="Chertkov O."/>
            <person name="Lapidus A."/>
            <person name="Lucas S."/>
            <person name="Nolan M."/>
            <person name="Del Rio T.G."/>
            <person name="Tice H."/>
            <person name="Cheng J.F."/>
            <person name="Pitluck S."/>
            <person name="Liolios K."/>
            <person name="Ivanova N."/>
            <person name="Tapia R."/>
            <person name="Han C."/>
            <person name="Bruce D."/>
            <person name="Goodwin L."/>
            <person name="Pati A."/>
            <person name="Chen A."/>
            <person name="Palaniappan K."/>
            <person name="Land M."/>
            <person name="Hauser L."/>
            <person name="Chang Y.J."/>
            <person name="Jeffries C.D."/>
            <person name="Detter J.C."/>
            <person name="Rohde M."/>
            <person name="Brambilla E."/>
            <person name="Spring S."/>
            <person name="Goker M."/>
            <person name="Sikorski J."/>
            <person name="Woyke T."/>
            <person name="Bristow J."/>
            <person name="Eisen J.A."/>
            <person name="Markowitz V."/>
            <person name="Hugenholtz P."/>
            <person name="Klenk H.P."/>
            <person name="Kyrpides N.C."/>
        </authorList>
    </citation>
    <scope>NUCLEOTIDE SEQUENCE [LARGE SCALE GENOMIC DNA]</scope>
    <source>
        <strain evidence="4">DSM 11293 / JCM 15392 / SEBR 4228</strain>
    </source>
</reference>
<dbReference type="InterPro" id="IPR050697">
    <property type="entry name" value="Adenylyl/Guanylyl_Cyclase_3/4"/>
</dbReference>
<dbReference type="InterPro" id="IPR029787">
    <property type="entry name" value="Nucleotide_cyclase"/>
</dbReference>
<sequence>MRKNSVFRLYYLIPLIVAALVTSVMLLPQMQNGDRRIFDLFMHIKPAVKEDNSILLLDIDDLAIAQVGTWPWSRSVVADGLILLSEFDAEAAVFDIEYVDKSPLGIDSRYLEQKIPALFQENFSVLGENVTAFFTALVNGDIPLNGAESYISDLKGINQQVMKLLLDAVRSVSRDNDAYLGEALNFFGNGWITVNMLPNEVELAKVSDDLKSYVKEHVSLKNVRVEGTYAPSLQGPSVQPAIMKLLSKAAGAGFPNVVVDNDGVRRRIDLLAEYDGKYFGQLAFVPLLKRLGNPQIIAKPGSITLKGEKKSVTIPFDGKGRMLINWPPKIFDDSFRHLSYNNLVVHGRLEEQIVANLKIMEEAGYLDFYKGQAPPMDLYRYAEQLKEDLLAEAGKEGIQDRSKVDEYREVRKQFFEECTALIAGDTERAIIGEIDRLLSSGQLNEEQKKEYEAIKVEVTDSFAAIATDISKLSEIRERLSHELSGAFVIIGHTGISTTDIGVNPFAKEYMNVGTHAAVVNTILQEDFLRELPLSAGVAIALLFTLLLSLIIRRLSPLPSILVGIAFILGTFGAGLILFLSLGWYLPLLTPLLMISITFLSISLIKFLKTEGEKSFLRTAFGHYLSNEVINQLIAEPERLNLGGEKKRLTAMFTDIRGFSTISEQLDPTELVTLLNNYLTGMSNIILEQFGTIDKYEGDAIIAFFGAPVDYQDHAWRACHSAIRMKRVEKELNKRFLDEKMAPGPLMTRIGINTGEMVVGNMGTLQKMDYTIMGNAVNLAARLEGVNKRYGTWILISEETRKGFTEEFVVRKLDRVRVVGINTPVRLYELVEETSHIDDNIGEGLELFDRGMNLFEAWNWEEAKNMFSRVLKMIPGDGPSLFFIDRAEKFMKTPPPKEWDGVFNLTLK</sequence>
<dbReference type="KEGG" id="ssm:Spirs_3798"/>
<dbReference type="PANTHER" id="PTHR43081:SF1">
    <property type="entry name" value="ADENYLATE CYCLASE, TERMINAL-DIFFERENTIATION SPECIFIC"/>
    <property type="match status" value="1"/>
</dbReference>
<evidence type="ECO:0000256" key="1">
    <source>
        <dbReference type="SAM" id="Phobius"/>
    </source>
</evidence>
<dbReference type="Pfam" id="PF05226">
    <property type="entry name" value="CHASE2"/>
    <property type="match status" value="1"/>
</dbReference>
<keyword evidence="1" id="KW-1133">Transmembrane helix</keyword>
<keyword evidence="1" id="KW-0812">Transmembrane</keyword>
<feature type="transmembrane region" description="Helical" evidence="1">
    <location>
        <begin position="560"/>
        <end position="581"/>
    </location>
</feature>
<dbReference type="Pfam" id="PF00211">
    <property type="entry name" value="Guanylate_cyc"/>
    <property type="match status" value="1"/>
</dbReference>
<dbReference type="PANTHER" id="PTHR43081">
    <property type="entry name" value="ADENYLATE CYCLASE, TERMINAL-DIFFERENTIATION SPECIFIC-RELATED"/>
    <property type="match status" value="1"/>
</dbReference>
<dbReference type="SMART" id="SM00044">
    <property type="entry name" value="CYCc"/>
    <property type="match status" value="1"/>
</dbReference>
<dbReference type="InterPro" id="IPR007890">
    <property type="entry name" value="CHASE2"/>
</dbReference>
<dbReference type="eggNOG" id="COG4252">
    <property type="taxonomic scope" value="Bacteria"/>
</dbReference>
<dbReference type="InterPro" id="IPR001054">
    <property type="entry name" value="A/G_cyclase"/>
</dbReference>
<evidence type="ECO:0000313" key="4">
    <source>
        <dbReference type="Proteomes" id="UP000002318"/>
    </source>
</evidence>
<feature type="transmembrane region" description="Helical" evidence="1">
    <location>
        <begin position="587"/>
        <end position="607"/>
    </location>
</feature>
<dbReference type="HOGENOM" id="CLU_000445_85_1_12"/>
<dbReference type="PROSITE" id="PS50125">
    <property type="entry name" value="GUANYLATE_CYCLASE_2"/>
    <property type="match status" value="1"/>
</dbReference>
<dbReference type="eggNOG" id="COG2114">
    <property type="taxonomic scope" value="Bacteria"/>
</dbReference>
<feature type="transmembrane region" description="Helical" evidence="1">
    <location>
        <begin position="9"/>
        <end position="27"/>
    </location>
</feature>
<dbReference type="GO" id="GO:0035556">
    <property type="term" value="P:intracellular signal transduction"/>
    <property type="evidence" value="ECO:0007669"/>
    <property type="project" value="InterPro"/>
</dbReference>
<dbReference type="SUPFAM" id="SSF55073">
    <property type="entry name" value="Nucleotide cyclase"/>
    <property type="match status" value="1"/>
</dbReference>
<dbReference type="SMART" id="SM01080">
    <property type="entry name" value="CHASE2"/>
    <property type="match status" value="1"/>
</dbReference>
<dbReference type="Proteomes" id="UP000002318">
    <property type="component" value="Chromosome"/>
</dbReference>
<dbReference type="CDD" id="cd07302">
    <property type="entry name" value="CHD"/>
    <property type="match status" value="1"/>
</dbReference>
<dbReference type="AlphaFoldDB" id="E1R829"/>
<dbReference type="STRING" id="573413.Spirs_3798"/>
<dbReference type="GO" id="GO:0006171">
    <property type="term" value="P:cAMP biosynthetic process"/>
    <property type="evidence" value="ECO:0007669"/>
    <property type="project" value="TreeGrafter"/>
</dbReference>
<dbReference type="Gene3D" id="3.30.70.1230">
    <property type="entry name" value="Nucleotide cyclase"/>
    <property type="match status" value="1"/>
</dbReference>
<evidence type="ECO:0000313" key="3">
    <source>
        <dbReference type="EMBL" id="ADK82884.1"/>
    </source>
</evidence>
<gene>
    <name evidence="3" type="ordered locus">Spirs_3798</name>
</gene>
<dbReference type="GO" id="GO:0004016">
    <property type="term" value="F:adenylate cyclase activity"/>
    <property type="evidence" value="ECO:0007669"/>
    <property type="project" value="UniProtKB-ARBA"/>
</dbReference>
<feature type="domain" description="Guanylate cyclase" evidence="2">
    <location>
        <begin position="649"/>
        <end position="783"/>
    </location>
</feature>
<keyword evidence="1" id="KW-0472">Membrane</keyword>
<accession>E1R829</accession>
<feature type="transmembrane region" description="Helical" evidence="1">
    <location>
        <begin position="531"/>
        <end position="551"/>
    </location>
</feature>